<name>A0A5K8B644_MANSE</name>
<evidence type="ECO:0000313" key="2">
    <source>
        <dbReference type="EMBL" id="CUQ99375.1"/>
    </source>
</evidence>
<evidence type="ECO:0000256" key="1">
    <source>
        <dbReference type="SAM" id="Phobius"/>
    </source>
</evidence>
<sequence length="257" mass="29783">MSNIKKSELEKTVDILLNNAIGKDIQSIMRPLNLIQNIYCAPKYRIKDNFIIPNGIYENLISFSAVLALLIICVSNIAFSSCPIKILSADLICISDVLNEVISLMGFIINSWVSITQSNNNVQLLLLLQTNHRLMEFAERDVSLLKISNWIKVIALYSCSLGVYTSLHMYFHIPYIHTVFFDVIVLCFDMNMVYAIFIMKLIVKNLIHWHKEIQKPENALILYKDRMFHLYMNIMLAYKLFKKAFQLLVSSSIHDFY</sequence>
<feature type="transmembrane region" description="Helical" evidence="1">
    <location>
        <begin position="60"/>
        <end position="79"/>
    </location>
</feature>
<dbReference type="EMBL" id="LN885228">
    <property type="protein sequence ID" value="CUQ99375.1"/>
    <property type="molecule type" value="mRNA"/>
</dbReference>
<accession>A0A5K8B644</accession>
<reference evidence="2" key="1">
    <citation type="journal article" date="2015" name="Insect Biochem. Mol. Biol.">
        <title>A reference gene set for chemosensory receptor genes of Manduca sexta.</title>
        <authorList>
            <person name="Koenig C."/>
            <person name="Hirsh A."/>
            <person name="Bucks S."/>
            <person name="Klinner C."/>
            <person name="Vogel H."/>
            <person name="Shukla A."/>
            <person name="Mansfield J.H."/>
            <person name="Morton B."/>
            <person name="Hansson B.S."/>
            <person name="Grosse-Wilde E."/>
        </authorList>
    </citation>
    <scope>NUCLEOTIDE SEQUENCE</scope>
</reference>
<keyword evidence="2" id="KW-0675">Receptor</keyword>
<protein>
    <submittedName>
        <fullName evidence="2">Gustatory receptor 35</fullName>
    </submittedName>
</protein>
<feature type="transmembrane region" description="Helical" evidence="1">
    <location>
        <begin position="154"/>
        <end position="173"/>
    </location>
</feature>
<keyword evidence="1" id="KW-0472">Membrane</keyword>
<organism evidence="2">
    <name type="scientific">Manduca sexta</name>
    <name type="common">Tobacco hawkmoth</name>
    <name type="synonym">Tobacco hornworm</name>
    <dbReference type="NCBI Taxonomy" id="7130"/>
    <lineage>
        <taxon>Eukaryota</taxon>
        <taxon>Metazoa</taxon>
        <taxon>Ecdysozoa</taxon>
        <taxon>Arthropoda</taxon>
        <taxon>Hexapoda</taxon>
        <taxon>Insecta</taxon>
        <taxon>Pterygota</taxon>
        <taxon>Neoptera</taxon>
        <taxon>Endopterygota</taxon>
        <taxon>Lepidoptera</taxon>
        <taxon>Glossata</taxon>
        <taxon>Ditrysia</taxon>
        <taxon>Bombycoidea</taxon>
        <taxon>Sphingidae</taxon>
        <taxon>Sphinginae</taxon>
        <taxon>Sphingini</taxon>
        <taxon>Manduca</taxon>
    </lineage>
</organism>
<proteinExistence type="evidence at transcript level"/>
<dbReference type="AlphaFoldDB" id="A0A5K8B644"/>
<gene>
    <name evidence="2" type="primary">GR35</name>
</gene>
<keyword evidence="1" id="KW-0812">Transmembrane</keyword>
<dbReference type="OrthoDB" id="7490805at2759"/>
<keyword evidence="1" id="KW-1133">Transmembrane helix</keyword>
<feature type="transmembrane region" description="Helical" evidence="1">
    <location>
        <begin position="179"/>
        <end position="203"/>
    </location>
</feature>